<evidence type="ECO:0000313" key="1">
    <source>
        <dbReference type="EMBL" id="MBA0561682.1"/>
    </source>
</evidence>
<protein>
    <recommendedName>
        <fullName evidence="3">Leucine-rich repeat-containing N-terminal plant-type domain-containing protein</fullName>
    </recommendedName>
</protein>
<dbReference type="EMBL" id="JABEZX010000007">
    <property type="protein sequence ID" value="MBA0561682.1"/>
    <property type="molecule type" value="Genomic_DNA"/>
</dbReference>
<sequence>MYFSSLLGNRLTGSIPGELANLRNLTSLILDNNDLFGTLPAALRNLSKIERL</sequence>
<reference evidence="1 2" key="1">
    <citation type="journal article" date="2019" name="Genome Biol. Evol.">
        <title>Insights into the evolution of the New World diploid cottons (Gossypium, subgenus Houzingenia) based on genome sequencing.</title>
        <authorList>
            <person name="Grover C.E."/>
            <person name="Arick M.A. 2nd"/>
            <person name="Thrash A."/>
            <person name="Conover J.L."/>
            <person name="Sanders W.S."/>
            <person name="Peterson D.G."/>
            <person name="Frelichowski J.E."/>
            <person name="Scheffler J.A."/>
            <person name="Scheffler B.E."/>
            <person name="Wendel J.F."/>
        </authorList>
    </citation>
    <scope>NUCLEOTIDE SEQUENCE [LARGE SCALE GENOMIC DNA]</scope>
    <source>
        <strain evidence="1">157</strain>
        <tissue evidence="1">Leaf</tissue>
    </source>
</reference>
<dbReference type="InterPro" id="IPR032675">
    <property type="entry name" value="LRR_dom_sf"/>
</dbReference>
<organism evidence="1 2">
    <name type="scientific">Gossypium lobatum</name>
    <dbReference type="NCBI Taxonomy" id="34289"/>
    <lineage>
        <taxon>Eukaryota</taxon>
        <taxon>Viridiplantae</taxon>
        <taxon>Streptophyta</taxon>
        <taxon>Embryophyta</taxon>
        <taxon>Tracheophyta</taxon>
        <taxon>Spermatophyta</taxon>
        <taxon>Magnoliopsida</taxon>
        <taxon>eudicotyledons</taxon>
        <taxon>Gunneridae</taxon>
        <taxon>Pentapetalae</taxon>
        <taxon>rosids</taxon>
        <taxon>malvids</taxon>
        <taxon>Malvales</taxon>
        <taxon>Malvaceae</taxon>
        <taxon>Malvoideae</taxon>
        <taxon>Gossypium</taxon>
    </lineage>
</organism>
<proteinExistence type="predicted"/>
<dbReference type="InterPro" id="IPR001611">
    <property type="entry name" value="Leu-rich_rpt"/>
</dbReference>
<dbReference type="AlphaFoldDB" id="A0A7J8MAT8"/>
<dbReference type="Proteomes" id="UP000593572">
    <property type="component" value="Unassembled WGS sequence"/>
</dbReference>
<evidence type="ECO:0008006" key="3">
    <source>
        <dbReference type="Google" id="ProtNLM"/>
    </source>
</evidence>
<comment type="caution">
    <text evidence="1">The sequence shown here is derived from an EMBL/GenBank/DDBJ whole genome shotgun (WGS) entry which is preliminary data.</text>
</comment>
<evidence type="ECO:0000313" key="2">
    <source>
        <dbReference type="Proteomes" id="UP000593572"/>
    </source>
</evidence>
<dbReference type="Pfam" id="PF00560">
    <property type="entry name" value="LRR_1"/>
    <property type="match status" value="2"/>
</dbReference>
<dbReference type="SUPFAM" id="SSF52058">
    <property type="entry name" value="L domain-like"/>
    <property type="match status" value="1"/>
</dbReference>
<gene>
    <name evidence="1" type="ORF">Golob_018484</name>
</gene>
<name>A0A7J8MAT8_9ROSI</name>
<accession>A0A7J8MAT8</accession>
<keyword evidence="2" id="KW-1185">Reference proteome</keyword>
<dbReference type="Gene3D" id="3.80.10.10">
    <property type="entry name" value="Ribonuclease Inhibitor"/>
    <property type="match status" value="1"/>
</dbReference>